<protein>
    <submittedName>
        <fullName evidence="1">Transcriptional regulator</fullName>
    </submittedName>
</protein>
<dbReference type="EMBL" id="PDGH01000049">
    <property type="protein sequence ID" value="POB49335.1"/>
    <property type="molecule type" value="Genomic_DNA"/>
</dbReference>
<evidence type="ECO:0000313" key="1">
    <source>
        <dbReference type="EMBL" id="POB49335.1"/>
    </source>
</evidence>
<reference evidence="1 2" key="1">
    <citation type="journal article" date="2018" name="Front. Microbiol.">
        <title>Phylogeny of Vibrio vulnificus from the Analysis of the Core-Genome: Implications for Intra-Species Taxonomy.</title>
        <authorList>
            <person name="Roig F.J."/>
            <person name="Gonzalez-Candelas F."/>
            <person name="Sanjuan E."/>
            <person name="Fouz B."/>
            <person name="Feil E.J."/>
            <person name="Llorens C."/>
            <person name="Baker-Austin C."/>
            <person name="Oliver J.D."/>
            <person name="Danin-Poleg Y."/>
            <person name="Gibas C.J."/>
            <person name="Kashi Y."/>
            <person name="Gulig P.A."/>
            <person name="Morrison S.S."/>
            <person name="Amaro C."/>
        </authorList>
    </citation>
    <scope>NUCLEOTIDE SEQUENCE [LARGE SCALE GENOMIC DNA]</scope>
    <source>
        <strain evidence="1 2">CECT4608</strain>
    </source>
</reference>
<dbReference type="InterPro" id="IPR036390">
    <property type="entry name" value="WH_DNA-bd_sf"/>
</dbReference>
<dbReference type="Pfam" id="PF25212">
    <property type="entry name" value="HVO_A0114"/>
    <property type="match status" value="1"/>
</dbReference>
<sequence length="128" mass="14551">MKARIGIASEELVRKYILDVAAGKLSHVEDMPQFWFASLTELSQVLTNDNIKLLNMMAYERPNSVGKLSEITGRSVEELEVSIEKLTSKGFVRIDRYVNEERVTANYTSFEICMGKEVEALLLQSLNF</sequence>
<name>A0A2S3R6M9_VIBVL</name>
<dbReference type="AlphaFoldDB" id="A0A2S3R6M9"/>
<accession>A0A2S3R6M9</accession>
<gene>
    <name evidence="1" type="ORF">CRN52_04580</name>
</gene>
<dbReference type="RefSeq" id="WP_103199869.1">
    <property type="nucleotide sequence ID" value="NZ_JBEEAL010000003.1"/>
</dbReference>
<dbReference type="SUPFAM" id="SSF46785">
    <property type="entry name" value="Winged helix' DNA-binding domain"/>
    <property type="match status" value="1"/>
</dbReference>
<evidence type="ECO:0000313" key="2">
    <source>
        <dbReference type="Proteomes" id="UP000237466"/>
    </source>
</evidence>
<comment type="caution">
    <text evidence="1">The sequence shown here is derived from an EMBL/GenBank/DDBJ whole genome shotgun (WGS) entry which is preliminary data.</text>
</comment>
<dbReference type="Proteomes" id="UP000237466">
    <property type="component" value="Unassembled WGS sequence"/>
</dbReference>
<proteinExistence type="predicted"/>
<organism evidence="1 2">
    <name type="scientific">Vibrio vulnificus</name>
    <dbReference type="NCBI Taxonomy" id="672"/>
    <lineage>
        <taxon>Bacteria</taxon>
        <taxon>Pseudomonadati</taxon>
        <taxon>Pseudomonadota</taxon>
        <taxon>Gammaproteobacteria</taxon>
        <taxon>Vibrionales</taxon>
        <taxon>Vibrionaceae</taxon>
        <taxon>Vibrio</taxon>
    </lineage>
</organism>